<comment type="function">
    <text evidence="6">Component of the ESCRT-I complex, a regulator of vesicular trafficking process. Required for the sorting of endocytic ubiquitinated cargos into multivesicular bodies. May be involved in cell growth and differentiation.</text>
</comment>
<evidence type="ECO:0000256" key="1">
    <source>
        <dbReference type="ARBA" id="ARBA00004633"/>
    </source>
</evidence>
<dbReference type="Pfam" id="PF07200">
    <property type="entry name" value="Mod_r"/>
    <property type="match status" value="2"/>
</dbReference>
<feature type="compositionally biased region" description="Pro residues" evidence="8">
    <location>
        <begin position="207"/>
        <end position="216"/>
    </location>
</feature>
<keyword evidence="3" id="KW-0813">Transport</keyword>
<keyword evidence="9" id="KW-1133">Transmembrane helix</keyword>
<dbReference type="PANTHER" id="PTHR13678">
    <property type="entry name" value="VACUOLAR PROTEIN SORTING-ASSOCIATED PROTEIN 37"/>
    <property type="match status" value="1"/>
</dbReference>
<dbReference type="PANTHER" id="PTHR13678:SF2">
    <property type="entry name" value="VACUOLAR PROTEIN SORTING-ASSOCIATED PROTEIN 37A"/>
    <property type="match status" value="1"/>
</dbReference>
<evidence type="ECO:0000256" key="2">
    <source>
        <dbReference type="ARBA" id="ARBA00007617"/>
    </source>
</evidence>
<comment type="similarity">
    <text evidence="2">Belongs to the VPS37 family.</text>
</comment>
<feature type="region of interest" description="Disordered" evidence="8">
    <location>
        <begin position="158"/>
        <end position="220"/>
    </location>
</feature>
<evidence type="ECO:0000256" key="6">
    <source>
        <dbReference type="ARBA" id="ARBA00025010"/>
    </source>
</evidence>
<evidence type="ECO:0000313" key="12">
    <source>
        <dbReference type="Proteomes" id="UP001159405"/>
    </source>
</evidence>
<gene>
    <name evidence="11" type="ORF">PLOB_00013799</name>
</gene>
<feature type="compositionally biased region" description="Low complexity" evidence="8">
    <location>
        <begin position="158"/>
        <end position="182"/>
    </location>
</feature>
<evidence type="ECO:0000259" key="10">
    <source>
        <dbReference type="Pfam" id="PF07200"/>
    </source>
</evidence>
<evidence type="ECO:0000256" key="7">
    <source>
        <dbReference type="SAM" id="Coils"/>
    </source>
</evidence>
<evidence type="ECO:0000313" key="11">
    <source>
        <dbReference type="EMBL" id="CAH3105659.1"/>
    </source>
</evidence>
<keyword evidence="4" id="KW-0967">Endosome</keyword>
<accession>A0ABN8NE23</accession>
<evidence type="ECO:0000256" key="8">
    <source>
        <dbReference type="SAM" id="MobiDB-lite"/>
    </source>
</evidence>
<organism evidence="11 12">
    <name type="scientific">Porites lobata</name>
    <dbReference type="NCBI Taxonomy" id="104759"/>
    <lineage>
        <taxon>Eukaryota</taxon>
        <taxon>Metazoa</taxon>
        <taxon>Cnidaria</taxon>
        <taxon>Anthozoa</taxon>
        <taxon>Hexacorallia</taxon>
        <taxon>Scleractinia</taxon>
        <taxon>Fungiina</taxon>
        <taxon>Poritidae</taxon>
        <taxon>Porites</taxon>
    </lineage>
</organism>
<feature type="region of interest" description="Disordered" evidence="8">
    <location>
        <begin position="1"/>
        <end position="20"/>
    </location>
</feature>
<evidence type="ECO:0000256" key="9">
    <source>
        <dbReference type="SAM" id="Phobius"/>
    </source>
</evidence>
<dbReference type="EMBL" id="CALNXK010000018">
    <property type="protein sequence ID" value="CAH3105659.1"/>
    <property type="molecule type" value="Genomic_DNA"/>
</dbReference>
<dbReference type="Proteomes" id="UP001159405">
    <property type="component" value="Unassembled WGS sequence"/>
</dbReference>
<keyword evidence="12" id="KW-1185">Reference proteome</keyword>
<dbReference type="SUPFAM" id="SSF54495">
    <property type="entry name" value="UBC-like"/>
    <property type="match status" value="1"/>
</dbReference>
<dbReference type="InterPro" id="IPR016135">
    <property type="entry name" value="UBQ-conjugating_enzyme/RWD"/>
</dbReference>
<evidence type="ECO:0000256" key="5">
    <source>
        <dbReference type="ARBA" id="ARBA00022927"/>
    </source>
</evidence>
<feature type="domain" description="VPS37 C-terminal" evidence="10">
    <location>
        <begin position="229"/>
        <end position="317"/>
    </location>
</feature>
<feature type="coiled-coil region" evidence="7">
    <location>
        <begin position="256"/>
        <end position="304"/>
    </location>
</feature>
<keyword evidence="5" id="KW-0653">Protein transport</keyword>
<reference evidence="11 12" key="1">
    <citation type="submission" date="2022-05" db="EMBL/GenBank/DDBJ databases">
        <authorList>
            <consortium name="Genoscope - CEA"/>
            <person name="William W."/>
        </authorList>
    </citation>
    <scope>NUCLEOTIDE SEQUENCE [LARGE SCALE GENOMIC DNA]</scope>
</reference>
<evidence type="ECO:0000256" key="3">
    <source>
        <dbReference type="ARBA" id="ARBA00022448"/>
    </source>
</evidence>
<feature type="domain" description="VPS37 C-terminal" evidence="10">
    <location>
        <begin position="344"/>
        <end position="381"/>
    </location>
</feature>
<protein>
    <recommendedName>
        <fullName evidence="10">VPS37 C-terminal domain-containing protein</fullName>
    </recommendedName>
</protein>
<proteinExistence type="inferred from homology"/>
<keyword evidence="7" id="KW-0175">Coiled coil</keyword>
<sequence>MSWFFGSQKTSKSQLPPTTALQQQRIKQIESLRTFHNITEVQRDVEYRVTFKSGTSTIFLNITLPPQFPNERPLVKVAPPLVHPWVNDQMVVVGCPAINNFYMHSNLGKAITDVAKEFTDHPPQFLGAPASSPLFPASTSGYQALNQFNFPGYQPMYTPQSSVPSSTPSLSSLSPPRSQYSPLAATSNMGPMPHLVGNSQITQTSPSRPPIPPRPTLPVKKVSSFPELENLSLEELKDLNDKPELMQSFVSKDESVMKLEAEKEETMKKNEEIARYNLSLKPKLENSKDELLKKCERRSELKRDFDDNTKKQRELIQVMLILYFSISLFCSQEFALVSSYMYKEKRQAIADEFLSKQITPEEFIQRFLEKRKLCHSRRAKEEKMRNLHTRY</sequence>
<keyword evidence="9" id="KW-0472">Membrane</keyword>
<feature type="transmembrane region" description="Helical" evidence="9">
    <location>
        <begin position="315"/>
        <end position="337"/>
    </location>
</feature>
<comment type="caution">
    <text evidence="11">The sequence shown here is derived from an EMBL/GenBank/DDBJ whole genome shotgun (WGS) entry which is preliminary data.</text>
</comment>
<name>A0ABN8NE23_9CNID</name>
<evidence type="ECO:0000256" key="4">
    <source>
        <dbReference type="ARBA" id="ARBA00022753"/>
    </source>
</evidence>
<dbReference type="CDD" id="cd11685">
    <property type="entry name" value="UEV_TSG101-like"/>
    <property type="match status" value="1"/>
</dbReference>
<dbReference type="InterPro" id="IPR009851">
    <property type="entry name" value="Mod_r"/>
</dbReference>
<comment type="subcellular location">
    <subcellularLocation>
        <location evidence="1">Late endosome membrane</location>
        <topology evidence="1">Peripheral membrane protein</topology>
    </subcellularLocation>
</comment>
<keyword evidence="9" id="KW-0812">Transmembrane</keyword>